<proteinExistence type="predicted"/>
<dbReference type="OrthoDB" id="10472433at2759"/>
<evidence type="ECO:0000313" key="2">
    <source>
        <dbReference type="EMBL" id="KUM65487.1"/>
    </source>
</evidence>
<dbReference type="STRING" id="48697.A0A101MRU7"/>
<dbReference type="Proteomes" id="UP000055045">
    <property type="component" value="Unassembled WGS sequence"/>
</dbReference>
<gene>
    <name evidence="2" type="ORF">ACN42_g1538</name>
</gene>
<dbReference type="AlphaFoldDB" id="A0A101MRU7"/>
<feature type="region of interest" description="Disordered" evidence="1">
    <location>
        <begin position="1"/>
        <end position="73"/>
    </location>
</feature>
<protein>
    <submittedName>
        <fullName evidence="2">Uncharacterized protein</fullName>
    </submittedName>
</protein>
<feature type="compositionally biased region" description="Basic and acidic residues" evidence="1">
    <location>
        <begin position="14"/>
        <end position="29"/>
    </location>
</feature>
<name>A0A101MRU7_PENFR</name>
<sequence length="543" mass="62425">MDSKLPPRTARAQRNGEKWWDNLDIPKTEEEWEDAASVQFKEPLPRNNSTKGNTEKGKKPDTVTNKRQEPPDPRIGKLVRELHVREMKGCTSASKIGHLEYLTGRILWNRAKISDLTIKEDQSKELTEVQKGLGFEMEARQFAAQYQKANTEFKRYYSHIKRYGDSLDENERRCTGEYALVRHLQLRIVQRRKIEDAHSQELLEDVKISQKWLESQGDTLGTTASAAVTGHQKGGTDETMMSGDTLNATLRSHNDIMTRPQELSDITTGEEITNTSLMQLLAILCLDFPRESEKKLTWCPCRPQILFWQRESRFSCKSSSEPGAMDEIDESSDMPANKQMESENGEAQGPKKRVKFLPRLFSQRGSIHQVDVSPGSPAKKQRKSEEEEQEPSQPVEQNRKDKKREEVLILYTDGRLVDPQNSLDIHSIVEVKANYLRSKDGYDSFLRQMGWEWIAHCQNKSLMKNRWIMIVECADEVYLVIGRPTDSWLEYISGKYPEEIQSGGIFLNLHLAGPLSIYDHKHVKLLGKFVVTFTKQQLLDIGR</sequence>
<feature type="compositionally biased region" description="Basic and acidic residues" evidence="1">
    <location>
        <begin position="53"/>
        <end position="73"/>
    </location>
</feature>
<accession>A0A101MRU7</accession>
<organism evidence="2 3">
    <name type="scientific">Penicillium freii</name>
    <dbReference type="NCBI Taxonomy" id="48697"/>
    <lineage>
        <taxon>Eukaryota</taxon>
        <taxon>Fungi</taxon>
        <taxon>Dikarya</taxon>
        <taxon>Ascomycota</taxon>
        <taxon>Pezizomycotina</taxon>
        <taxon>Eurotiomycetes</taxon>
        <taxon>Eurotiomycetidae</taxon>
        <taxon>Eurotiales</taxon>
        <taxon>Aspergillaceae</taxon>
        <taxon>Penicillium</taxon>
    </lineage>
</organism>
<dbReference type="EMBL" id="LLXE01000025">
    <property type="protein sequence ID" value="KUM65487.1"/>
    <property type="molecule type" value="Genomic_DNA"/>
</dbReference>
<keyword evidence="3" id="KW-1185">Reference proteome</keyword>
<evidence type="ECO:0000256" key="1">
    <source>
        <dbReference type="SAM" id="MobiDB-lite"/>
    </source>
</evidence>
<reference evidence="2 3" key="1">
    <citation type="submission" date="2015-10" db="EMBL/GenBank/DDBJ databases">
        <title>Genome sequencing of Penicillium freii.</title>
        <authorList>
            <person name="Nguyen H.D."/>
            <person name="Visagie C.M."/>
            <person name="Seifert K.A."/>
        </authorList>
    </citation>
    <scope>NUCLEOTIDE SEQUENCE [LARGE SCALE GENOMIC DNA]</scope>
    <source>
        <strain evidence="2 3">DAOM 242723</strain>
    </source>
</reference>
<feature type="region of interest" description="Disordered" evidence="1">
    <location>
        <begin position="367"/>
        <end position="401"/>
    </location>
</feature>
<evidence type="ECO:0000313" key="3">
    <source>
        <dbReference type="Proteomes" id="UP000055045"/>
    </source>
</evidence>
<comment type="caution">
    <text evidence="2">The sequence shown here is derived from an EMBL/GenBank/DDBJ whole genome shotgun (WGS) entry which is preliminary data.</text>
</comment>
<feature type="region of interest" description="Disordered" evidence="1">
    <location>
        <begin position="316"/>
        <end position="352"/>
    </location>
</feature>